<name>A0A1G2BMU9_9BACT</name>
<gene>
    <name evidence="2" type="ORF">A2677_02615</name>
</gene>
<dbReference type="SUPFAM" id="SSF50685">
    <property type="entry name" value="Barwin-like endoglucanases"/>
    <property type="match status" value="1"/>
</dbReference>
<dbReference type="Proteomes" id="UP000177817">
    <property type="component" value="Unassembled WGS sequence"/>
</dbReference>
<accession>A0A1G2BMU9</accession>
<proteinExistence type="predicted"/>
<dbReference type="PANTHER" id="PTHR34183">
    <property type="entry name" value="ENDOLYTIC PEPTIDOGLYCAN TRANSGLYCOSYLASE RLPA"/>
    <property type="match status" value="1"/>
</dbReference>
<evidence type="ECO:0000259" key="1">
    <source>
        <dbReference type="Pfam" id="PF03330"/>
    </source>
</evidence>
<dbReference type="AlphaFoldDB" id="A0A1G2BMU9"/>
<dbReference type="PANTHER" id="PTHR34183:SF8">
    <property type="entry name" value="ENDOLYTIC PEPTIDOGLYCAN TRANSGLYCOSYLASE RLPA-RELATED"/>
    <property type="match status" value="1"/>
</dbReference>
<dbReference type="InterPro" id="IPR009009">
    <property type="entry name" value="RlpA-like_DPBB"/>
</dbReference>
<protein>
    <recommendedName>
        <fullName evidence="1">RlpA-like protein double-psi beta-barrel domain-containing protein</fullName>
    </recommendedName>
</protein>
<dbReference type="Gene3D" id="2.40.40.10">
    <property type="entry name" value="RlpA-like domain"/>
    <property type="match status" value="1"/>
</dbReference>
<organism evidence="2 3">
    <name type="scientific">Candidatus Komeilibacteria bacterium RIFCSPHIGHO2_01_FULL_52_14</name>
    <dbReference type="NCBI Taxonomy" id="1798549"/>
    <lineage>
        <taxon>Bacteria</taxon>
        <taxon>Candidatus Komeiliibacteriota</taxon>
    </lineage>
</organism>
<dbReference type="InterPro" id="IPR036908">
    <property type="entry name" value="RlpA-like_sf"/>
</dbReference>
<dbReference type="Pfam" id="PF03330">
    <property type="entry name" value="DPBB_1"/>
    <property type="match status" value="1"/>
</dbReference>
<reference evidence="2 3" key="1">
    <citation type="journal article" date="2016" name="Nat. Commun.">
        <title>Thousands of microbial genomes shed light on interconnected biogeochemical processes in an aquifer system.</title>
        <authorList>
            <person name="Anantharaman K."/>
            <person name="Brown C.T."/>
            <person name="Hug L.A."/>
            <person name="Sharon I."/>
            <person name="Castelle C.J."/>
            <person name="Probst A.J."/>
            <person name="Thomas B.C."/>
            <person name="Singh A."/>
            <person name="Wilkins M.J."/>
            <person name="Karaoz U."/>
            <person name="Brodie E.L."/>
            <person name="Williams K.H."/>
            <person name="Hubbard S.S."/>
            <person name="Banfield J.F."/>
        </authorList>
    </citation>
    <scope>NUCLEOTIDE SEQUENCE [LARGE SCALE GENOMIC DNA]</scope>
</reference>
<evidence type="ECO:0000313" key="3">
    <source>
        <dbReference type="Proteomes" id="UP000177817"/>
    </source>
</evidence>
<dbReference type="EMBL" id="MHKK01000018">
    <property type="protein sequence ID" value="OGY90056.1"/>
    <property type="molecule type" value="Genomic_DNA"/>
</dbReference>
<sequence length="326" mass="35875">MSIVVGVLLGTIGHAHAEIYDVTLSEHNLIQLFRQHSFVALESVSGHRTHAFLEVIPDADGRATVTVLPRSLIARFTLTDTRPLSERRHWTASSATTSIPLVMISSTETSTRYFIEATSFTISSQSEPIATNEVEAAQGGVNRANAAFFFMKDPLVPILPTGLQLVTPLYTLDYRQSAIDSVPFRIKIPYTDSAGMSRALYAYDPVGHSWKALESYNDVEARVLTGTLTAPVRYVGILGSEQARDGIASWYSFKRCLCAASTIYPKGATVRVTRLKSNKSVTVRINDYGPEPWTGRLIDLDAYAFKVIGALRAGLIYVKTELIRTP</sequence>
<evidence type="ECO:0000313" key="2">
    <source>
        <dbReference type="EMBL" id="OGY90056.1"/>
    </source>
</evidence>
<comment type="caution">
    <text evidence="2">The sequence shown here is derived from an EMBL/GenBank/DDBJ whole genome shotgun (WGS) entry which is preliminary data.</text>
</comment>
<feature type="domain" description="RlpA-like protein double-psi beta-barrel" evidence="1">
    <location>
        <begin position="255"/>
        <end position="319"/>
    </location>
</feature>
<dbReference type="CDD" id="cd22268">
    <property type="entry name" value="DPBB_RlpA-like"/>
    <property type="match status" value="1"/>
</dbReference>